<accession>A0ABR2D2P5</accession>
<dbReference type="PANTHER" id="PTHR34046">
    <property type="entry name" value="OS06G0218800 PROTEIN"/>
    <property type="match status" value="1"/>
</dbReference>
<evidence type="ECO:0000313" key="2">
    <source>
        <dbReference type="Proteomes" id="UP001472677"/>
    </source>
</evidence>
<dbReference type="Proteomes" id="UP001472677">
    <property type="component" value="Unassembled WGS sequence"/>
</dbReference>
<reference evidence="1 2" key="1">
    <citation type="journal article" date="2024" name="G3 (Bethesda)">
        <title>Genome assembly of Hibiscus sabdariffa L. provides insights into metabolisms of medicinal natural products.</title>
        <authorList>
            <person name="Kim T."/>
        </authorList>
    </citation>
    <scope>NUCLEOTIDE SEQUENCE [LARGE SCALE GENOMIC DNA]</scope>
    <source>
        <strain evidence="1">TK-2024</strain>
        <tissue evidence="1">Old leaves</tissue>
    </source>
</reference>
<dbReference type="PANTHER" id="PTHR34046:SF7">
    <property type="entry name" value="DUF740 FAMILY PROTEIN"/>
    <property type="match status" value="1"/>
</dbReference>
<name>A0ABR2D2P5_9ROSI</name>
<organism evidence="1 2">
    <name type="scientific">Hibiscus sabdariffa</name>
    <name type="common">roselle</name>
    <dbReference type="NCBI Taxonomy" id="183260"/>
    <lineage>
        <taxon>Eukaryota</taxon>
        <taxon>Viridiplantae</taxon>
        <taxon>Streptophyta</taxon>
        <taxon>Embryophyta</taxon>
        <taxon>Tracheophyta</taxon>
        <taxon>Spermatophyta</taxon>
        <taxon>Magnoliopsida</taxon>
        <taxon>eudicotyledons</taxon>
        <taxon>Gunneridae</taxon>
        <taxon>Pentapetalae</taxon>
        <taxon>rosids</taxon>
        <taxon>malvids</taxon>
        <taxon>Malvales</taxon>
        <taxon>Malvaceae</taxon>
        <taxon>Malvoideae</taxon>
        <taxon>Hibiscus</taxon>
    </lineage>
</organism>
<dbReference type="Pfam" id="PF05340">
    <property type="entry name" value="DUF740"/>
    <property type="match status" value="1"/>
</dbReference>
<comment type="caution">
    <text evidence="1">The sequence shown here is derived from an EMBL/GenBank/DDBJ whole genome shotgun (WGS) entry which is preliminary data.</text>
</comment>
<dbReference type="InterPro" id="IPR008004">
    <property type="entry name" value="OCTOPUS-like"/>
</dbReference>
<keyword evidence="2" id="KW-1185">Reference proteome</keyword>
<evidence type="ECO:0000313" key="1">
    <source>
        <dbReference type="EMBL" id="KAK8528213.1"/>
    </source>
</evidence>
<dbReference type="EMBL" id="JBBPBM010000037">
    <property type="protein sequence ID" value="KAK8528213.1"/>
    <property type="molecule type" value="Genomic_DNA"/>
</dbReference>
<protein>
    <submittedName>
        <fullName evidence="1">Uncharacterized protein</fullName>
    </submittedName>
</protein>
<proteinExistence type="predicted"/>
<sequence>MKSLGNYAPTLYRSIYKCGIFGQNQYLHYPNTNMRSQNLMAKLKRSKGVAGGRPKAVEGCKRHPKHKQSPGVCSLCLAEKLSQLSFDSISRRPTITTTTTCSSSSSLSSYYSSSSSSPVGEEKGPLLLFVGKTSLTNTRSGAFASRDKKKNGGFLWKLLHHHTNNTTMVH</sequence>
<gene>
    <name evidence="1" type="ORF">V6N12_074748</name>
</gene>